<name>A0A2M8WRE3_9MICO</name>
<dbReference type="Proteomes" id="UP000231586">
    <property type="component" value="Unassembled WGS sequence"/>
</dbReference>
<keyword evidence="3" id="KW-1185">Reference proteome</keyword>
<dbReference type="EMBL" id="PGTZ01000008">
    <property type="protein sequence ID" value="PJI93510.1"/>
    <property type="molecule type" value="Genomic_DNA"/>
</dbReference>
<protein>
    <submittedName>
        <fullName evidence="2">Uncharacterized protein</fullName>
    </submittedName>
</protein>
<comment type="caution">
    <text evidence="2">The sequence shown here is derived from an EMBL/GenBank/DDBJ whole genome shotgun (WGS) entry which is preliminary data.</text>
</comment>
<dbReference type="RefSeq" id="WP_100350192.1">
    <property type="nucleotide sequence ID" value="NZ_PGTZ01000008.1"/>
</dbReference>
<dbReference type="Pfam" id="PF18934">
    <property type="entry name" value="DUF5682"/>
    <property type="match status" value="1"/>
</dbReference>
<evidence type="ECO:0000256" key="1">
    <source>
        <dbReference type="SAM" id="MobiDB-lite"/>
    </source>
</evidence>
<feature type="compositionally biased region" description="Low complexity" evidence="1">
    <location>
        <begin position="8"/>
        <end position="27"/>
    </location>
</feature>
<evidence type="ECO:0000313" key="3">
    <source>
        <dbReference type="Proteomes" id="UP000231586"/>
    </source>
</evidence>
<feature type="region of interest" description="Disordered" evidence="1">
    <location>
        <begin position="282"/>
        <end position="308"/>
    </location>
</feature>
<accession>A0A2M8WRE3</accession>
<dbReference type="OrthoDB" id="9768066at2"/>
<organism evidence="2 3">
    <name type="scientific">Luteimicrobium subarcticum</name>
    <dbReference type="NCBI Taxonomy" id="620910"/>
    <lineage>
        <taxon>Bacteria</taxon>
        <taxon>Bacillati</taxon>
        <taxon>Actinomycetota</taxon>
        <taxon>Actinomycetes</taxon>
        <taxon>Micrococcales</taxon>
        <taxon>Luteimicrobium</taxon>
    </lineage>
</organism>
<reference evidence="2 3" key="1">
    <citation type="submission" date="2017-11" db="EMBL/GenBank/DDBJ databases">
        <title>Genomic Encyclopedia of Archaeal and Bacterial Type Strains, Phase II (KMG-II): From Individual Species to Whole Genera.</title>
        <authorList>
            <person name="Goeker M."/>
        </authorList>
    </citation>
    <scope>NUCLEOTIDE SEQUENCE [LARGE SCALE GENOMIC DNA]</scope>
    <source>
        <strain evidence="2 3">DSM 22413</strain>
    </source>
</reference>
<dbReference type="AlphaFoldDB" id="A0A2M8WRE3"/>
<dbReference type="InterPro" id="IPR043737">
    <property type="entry name" value="DUF5682"/>
</dbReference>
<feature type="region of interest" description="Disordered" evidence="1">
    <location>
        <begin position="1"/>
        <end position="32"/>
    </location>
</feature>
<proteinExistence type="predicted"/>
<sequence>MTHRTDDAPAGTGTPPGAGTPPSGEEAPSGEDVRQLAARLVSDALVVVPVRHHSPACARAVRDAFERHRPSRVLVEGPRSFTPLVDLLCHPEAQMPLAVYAWSHPAGGSAGPDERHGGYFPFCDYSPELVALRLARAAGVPAAFCDLEVAEQAAAATARVLPGDGAIVRDDRYTHSRSLDLLSRRLGCRDEDDLWELLVEAGPDDPDAHRAALTAYCLLARHGYTDDELDEDGTRAREAEMVRHVREAVAARAPGDGPVLVVLGGFHAVALPDLLLTADDAPGTPAAAATPPTTASVPRPAELPRPAVGGASGTALVRYAFDRLDRLGGYASGMASPAWHQRVWELREAGATVAAARHEAALDVLLDVASRLRDDRRADPVATPTVGAAHAQAVLLARLRERPAPLRSDVLDAVTSCFVQGDADVDGLRVRHTARAVLTGDRVGRVPPGAGTPPLVRDTLDRLRALRLDVDGAEPRLVALDLYRNVAHRRTSRVLHGLRMLGVPFATHAGGPDFVRGTGLARVQERWEVLWSPATEGRLAELSMLGSTLAEAVDTRYAQMLAQATDDGRQPGAVEAVALLAQALVSGLHDRSRAGVTLVRDAVSAEPSFAAVVQAAGTLGLVLDGREPLDAAAVPGIDALLVAACSRALYLGTALVDQDEPPQDVAAALARLRELVVSHPDLDADGLDRLVALLRDDHPDATVRGAATGVAATRGRLTDDDLARAVSGHLAGTVPAADAVAFVRGLLLTARESAWQASGLVDALDDRLTAWERATFHAALPELRLAFAALTPRETDRVADLVAARHGGERPDVSVRHDVDAATLDDHARVAEAVEAVLARDFLGAWLTGAPAGGDPR</sequence>
<evidence type="ECO:0000313" key="2">
    <source>
        <dbReference type="EMBL" id="PJI93510.1"/>
    </source>
</evidence>
<feature type="compositionally biased region" description="Low complexity" evidence="1">
    <location>
        <begin position="282"/>
        <end position="300"/>
    </location>
</feature>
<gene>
    <name evidence="2" type="ORF">CLV34_2084</name>
</gene>